<keyword evidence="6 9" id="KW-0224">Dipeptidase</keyword>
<evidence type="ECO:0000313" key="13">
    <source>
        <dbReference type="Proteomes" id="UP000183685"/>
    </source>
</evidence>
<proteinExistence type="inferred from homology"/>
<feature type="site" description="Transition state stabilizer" evidence="9">
    <location>
        <position position="95"/>
    </location>
</feature>
<evidence type="ECO:0000256" key="7">
    <source>
        <dbReference type="ARBA" id="ARBA00023049"/>
    </source>
</evidence>
<evidence type="ECO:0000256" key="9">
    <source>
        <dbReference type="HAMAP-Rule" id="MF_01924"/>
    </source>
</evidence>
<keyword evidence="3 9" id="KW-0479">Metal-binding</keyword>
<feature type="binding site" evidence="9">
    <location>
        <position position="140"/>
    </location>
    <ligand>
        <name>Zn(2+)</name>
        <dbReference type="ChEBI" id="CHEBI:29105"/>
        <note>catalytic</note>
    </ligand>
</feature>
<comment type="similarity">
    <text evidence="9 10">Belongs to the peptidase M15D family.</text>
</comment>
<keyword evidence="11" id="KW-0732">Signal</keyword>
<dbReference type="GO" id="GO:0008270">
    <property type="term" value="F:zinc ion binding"/>
    <property type="evidence" value="ECO:0007669"/>
    <property type="project" value="UniProtKB-UniRule"/>
</dbReference>
<feature type="binding site" evidence="9">
    <location>
        <position position="211"/>
    </location>
    <ligand>
        <name>Zn(2+)</name>
        <dbReference type="ChEBI" id="CHEBI:29105"/>
        <note>catalytic</note>
    </ligand>
</feature>
<evidence type="ECO:0000313" key="12">
    <source>
        <dbReference type="EMBL" id="SDD56727.1"/>
    </source>
</evidence>
<dbReference type="Pfam" id="PF01427">
    <property type="entry name" value="Peptidase_M15"/>
    <property type="match status" value="1"/>
</dbReference>
<feature type="binding site" evidence="9">
    <location>
        <position position="147"/>
    </location>
    <ligand>
        <name>Zn(2+)</name>
        <dbReference type="ChEBI" id="CHEBI:29105"/>
        <note>catalytic</note>
    </ligand>
</feature>
<dbReference type="SUPFAM" id="SSF55166">
    <property type="entry name" value="Hedgehog/DD-peptidase"/>
    <property type="match status" value="1"/>
</dbReference>
<dbReference type="PIRSF" id="PIRSF026671">
    <property type="entry name" value="AA_dipeptidase"/>
    <property type="match status" value="1"/>
</dbReference>
<keyword evidence="2 9" id="KW-0645">Protease</keyword>
<evidence type="ECO:0000256" key="8">
    <source>
        <dbReference type="ARBA" id="ARBA00023316"/>
    </source>
</evidence>
<gene>
    <name evidence="9" type="primary">ddpX</name>
    <name evidence="12" type="ORF">SAMN04488071_0845</name>
</gene>
<dbReference type="InterPro" id="IPR009045">
    <property type="entry name" value="Zn_M74/Hedgehog-like"/>
</dbReference>
<dbReference type="EC" id="3.4.13.22" evidence="9 10"/>
<dbReference type="HAMAP" id="MF_01924">
    <property type="entry name" value="A_A_dipeptidase"/>
    <property type="match status" value="1"/>
</dbReference>
<dbReference type="STRING" id="637679.GCA_001550055_02560"/>
<dbReference type="Proteomes" id="UP000183685">
    <property type="component" value="Unassembled WGS sequence"/>
</dbReference>
<keyword evidence="4 9" id="KW-0378">Hydrolase</keyword>
<dbReference type="OrthoDB" id="9801430at2"/>
<comment type="cofactor">
    <cofactor evidence="9">
        <name>Zn(2+)</name>
        <dbReference type="ChEBI" id="CHEBI:29105"/>
    </cofactor>
    <text evidence="9">Binds 1 zinc ion per subunit.</text>
</comment>
<name>A0A1G6VUR9_9PROT</name>
<comment type="function">
    <text evidence="9 10">Catalyzes hydrolysis of the D-alanyl-D-alanine dipeptide.</text>
</comment>
<dbReference type="GO" id="GO:0006508">
    <property type="term" value="P:proteolysis"/>
    <property type="evidence" value="ECO:0007669"/>
    <property type="project" value="UniProtKB-KW"/>
</dbReference>
<keyword evidence="7 9" id="KW-0482">Metalloprotease</keyword>
<evidence type="ECO:0000256" key="6">
    <source>
        <dbReference type="ARBA" id="ARBA00022997"/>
    </source>
</evidence>
<comment type="catalytic activity">
    <reaction evidence="1 9 10">
        <text>D-alanyl-D-alanine + H2O = 2 D-alanine</text>
        <dbReference type="Rhea" id="RHEA:20661"/>
        <dbReference type="ChEBI" id="CHEBI:15377"/>
        <dbReference type="ChEBI" id="CHEBI:57416"/>
        <dbReference type="ChEBI" id="CHEBI:57822"/>
        <dbReference type="EC" id="3.4.13.22"/>
    </reaction>
</comment>
<dbReference type="GO" id="GO:0008237">
    <property type="term" value="F:metallopeptidase activity"/>
    <property type="evidence" value="ECO:0007669"/>
    <property type="project" value="UniProtKB-KW"/>
</dbReference>
<sequence length="229" mass="25369">MRTLANLVMGVAMALAGCVTALAAPPDGFVDLEAYIPGIVVEARYAGNHNFVGQPIDGYEAPKVFLSVEAANALKTAQHRLAAQGMTLKVFDGYRPQRAVDHFMRWVSDANDTKNKAAYYPDVAKHRLVREGYIAEKSGHSRGSTLDLTIAHIMPDGSVQELDMGSPWDFFGPISHPSSKAVSDDARANRMLLRMSMLAAGFKPYEAEWWHFTLTREPYPNTYFDFPVE</sequence>
<reference evidence="12 13" key="1">
    <citation type="submission" date="2016-10" db="EMBL/GenBank/DDBJ databases">
        <authorList>
            <person name="de Groot N.N."/>
        </authorList>
    </citation>
    <scope>NUCLEOTIDE SEQUENCE [LARGE SCALE GENOMIC DNA]</scope>
    <source>
        <strain evidence="12 13">CGMCC 1.9109</strain>
    </source>
</reference>
<dbReference type="CDD" id="cd14817">
    <property type="entry name" value="D-Ala-D-Ala_dipeptidase_VanX"/>
    <property type="match status" value="1"/>
</dbReference>
<evidence type="ECO:0000256" key="1">
    <source>
        <dbReference type="ARBA" id="ARBA00001362"/>
    </source>
</evidence>
<dbReference type="GO" id="GO:0160237">
    <property type="term" value="F:D-Ala-D-Ala dipeptidase activity"/>
    <property type="evidence" value="ECO:0007669"/>
    <property type="project" value="UniProtKB-EC"/>
</dbReference>
<accession>A0A1G6VUR9</accession>
<dbReference type="PANTHER" id="PTHR43126:SF1">
    <property type="entry name" value="D-ALANYL-D-ALANINE DIPEPTIDASE"/>
    <property type="match status" value="1"/>
</dbReference>
<dbReference type="InterPro" id="IPR000755">
    <property type="entry name" value="A_A_dipeptidase"/>
</dbReference>
<keyword evidence="5 9" id="KW-0862">Zinc</keyword>
<feature type="signal peptide" evidence="11">
    <location>
        <begin position="1"/>
        <end position="23"/>
    </location>
</feature>
<feature type="chain" id="PRO_5010186813" description="D-alanyl-D-alanine dipeptidase" evidence="11">
    <location>
        <begin position="24"/>
        <end position="229"/>
    </location>
</feature>
<dbReference type="PROSITE" id="PS51257">
    <property type="entry name" value="PROKAR_LIPOPROTEIN"/>
    <property type="match status" value="1"/>
</dbReference>
<evidence type="ECO:0000256" key="10">
    <source>
        <dbReference type="PIRNR" id="PIRNR026671"/>
    </source>
</evidence>
<keyword evidence="13" id="KW-1185">Reference proteome</keyword>
<evidence type="ECO:0000256" key="3">
    <source>
        <dbReference type="ARBA" id="ARBA00022723"/>
    </source>
</evidence>
<evidence type="ECO:0000256" key="5">
    <source>
        <dbReference type="ARBA" id="ARBA00022833"/>
    </source>
</evidence>
<dbReference type="RefSeq" id="WP_068305646.1">
    <property type="nucleotide sequence ID" value="NZ_DAIOMO010000001.1"/>
</dbReference>
<organism evidence="12 13">
    <name type="scientific">Kordiimonas lacus</name>
    <dbReference type="NCBI Taxonomy" id="637679"/>
    <lineage>
        <taxon>Bacteria</taxon>
        <taxon>Pseudomonadati</taxon>
        <taxon>Pseudomonadota</taxon>
        <taxon>Alphaproteobacteria</taxon>
        <taxon>Kordiimonadales</taxon>
        <taxon>Kordiimonadaceae</taxon>
        <taxon>Kordiimonas</taxon>
    </lineage>
</organism>
<dbReference type="Gene3D" id="3.30.1380.10">
    <property type="match status" value="1"/>
</dbReference>
<keyword evidence="8 10" id="KW-0961">Cell wall biogenesis/degradation</keyword>
<feature type="active site" description="Proton donor/acceptor" evidence="9">
    <location>
        <position position="208"/>
    </location>
</feature>
<dbReference type="AlphaFoldDB" id="A0A1G6VUR9"/>
<evidence type="ECO:0000256" key="2">
    <source>
        <dbReference type="ARBA" id="ARBA00022670"/>
    </source>
</evidence>
<dbReference type="PANTHER" id="PTHR43126">
    <property type="entry name" value="D-ALANYL-D-ALANINE DIPEPTIDASE"/>
    <property type="match status" value="1"/>
</dbReference>
<evidence type="ECO:0000256" key="4">
    <source>
        <dbReference type="ARBA" id="ARBA00022801"/>
    </source>
</evidence>
<dbReference type="GO" id="GO:0071555">
    <property type="term" value="P:cell wall organization"/>
    <property type="evidence" value="ECO:0007669"/>
    <property type="project" value="UniProtKB-KW"/>
</dbReference>
<protein>
    <recommendedName>
        <fullName evidence="9 10">D-alanyl-D-alanine dipeptidase</fullName>
        <shortName evidence="9 10">D-Ala-D-Ala dipeptidase</shortName>
        <ecNumber evidence="9 10">3.4.13.22</ecNumber>
    </recommendedName>
</protein>
<evidence type="ECO:0000256" key="11">
    <source>
        <dbReference type="SAM" id="SignalP"/>
    </source>
</evidence>
<dbReference type="EMBL" id="FNAK01000002">
    <property type="protein sequence ID" value="SDD56727.1"/>
    <property type="molecule type" value="Genomic_DNA"/>
</dbReference>